<evidence type="ECO:0000256" key="4">
    <source>
        <dbReference type="ARBA" id="ARBA00023136"/>
    </source>
</evidence>
<name>S3EAL6_GLAL2</name>
<dbReference type="Pfam" id="PF04479">
    <property type="entry name" value="RTA1"/>
    <property type="match status" value="1"/>
</dbReference>
<dbReference type="PANTHER" id="PTHR31465">
    <property type="entry name" value="PROTEIN RTA1-RELATED"/>
    <property type="match status" value="1"/>
</dbReference>
<keyword evidence="3 6" id="KW-1133">Transmembrane helix</keyword>
<proteinExistence type="predicted"/>
<reference evidence="7 8" key="1">
    <citation type="journal article" date="2013" name="BMC Genomics">
        <title>Genomics-driven discovery of the pneumocandin biosynthetic gene cluster in the fungus Glarea lozoyensis.</title>
        <authorList>
            <person name="Chen L."/>
            <person name="Yue Q."/>
            <person name="Zhang X."/>
            <person name="Xiang M."/>
            <person name="Wang C."/>
            <person name="Li S."/>
            <person name="Che Y."/>
            <person name="Ortiz-Lopez F.J."/>
            <person name="Bills G.F."/>
            <person name="Liu X."/>
            <person name="An Z."/>
        </authorList>
    </citation>
    <scope>NUCLEOTIDE SEQUENCE [LARGE SCALE GENOMIC DNA]</scope>
    <source>
        <strain evidence="8">ATCC 20868 / MF5171</strain>
    </source>
</reference>
<dbReference type="OrthoDB" id="4521223at2759"/>
<dbReference type="GO" id="GO:0000324">
    <property type="term" value="C:fungal-type vacuole"/>
    <property type="evidence" value="ECO:0007669"/>
    <property type="project" value="TreeGrafter"/>
</dbReference>
<dbReference type="RefSeq" id="XP_008077437.1">
    <property type="nucleotide sequence ID" value="XM_008079246.1"/>
</dbReference>
<evidence type="ECO:0000313" key="8">
    <source>
        <dbReference type="Proteomes" id="UP000016922"/>
    </source>
</evidence>
<feature type="compositionally biased region" description="Polar residues" evidence="5">
    <location>
        <begin position="335"/>
        <end position="352"/>
    </location>
</feature>
<feature type="transmembrane region" description="Helical" evidence="6">
    <location>
        <begin position="240"/>
        <end position="262"/>
    </location>
</feature>
<evidence type="ECO:0008006" key="9">
    <source>
        <dbReference type="Google" id="ProtNLM"/>
    </source>
</evidence>
<dbReference type="EMBL" id="KE145354">
    <property type="protein sequence ID" value="EPE35358.1"/>
    <property type="molecule type" value="Genomic_DNA"/>
</dbReference>
<feature type="transmembrane region" description="Helical" evidence="6">
    <location>
        <begin position="282"/>
        <end position="301"/>
    </location>
</feature>
<evidence type="ECO:0000256" key="6">
    <source>
        <dbReference type="SAM" id="Phobius"/>
    </source>
</evidence>
<keyword evidence="8" id="KW-1185">Reference proteome</keyword>
<feature type="transmembrane region" description="Helical" evidence="6">
    <location>
        <begin position="196"/>
        <end position="220"/>
    </location>
</feature>
<dbReference type="InterPro" id="IPR007568">
    <property type="entry name" value="RTA1"/>
</dbReference>
<dbReference type="HOGENOM" id="CLU_033465_6_1_1"/>
<keyword evidence="2 6" id="KW-0812">Transmembrane</keyword>
<feature type="transmembrane region" description="Helical" evidence="6">
    <location>
        <begin position="117"/>
        <end position="140"/>
    </location>
</feature>
<gene>
    <name evidence="7" type="ORF">GLAREA_11057</name>
</gene>
<dbReference type="PANTHER" id="PTHR31465:SF9">
    <property type="entry name" value="SPHINGOID LONG-CHAIN BASE TRANSPORTER RSB1"/>
    <property type="match status" value="1"/>
</dbReference>
<evidence type="ECO:0000256" key="2">
    <source>
        <dbReference type="ARBA" id="ARBA00022692"/>
    </source>
</evidence>
<keyword evidence="4 6" id="KW-0472">Membrane</keyword>
<dbReference type="eggNOG" id="ENOG502QU4U">
    <property type="taxonomic scope" value="Eukaryota"/>
</dbReference>
<dbReference type="OMA" id="CITILIR"/>
<organism evidence="7 8">
    <name type="scientific">Glarea lozoyensis (strain ATCC 20868 / MF5171)</name>
    <dbReference type="NCBI Taxonomy" id="1116229"/>
    <lineage>
        <taxon>Eukaryota</taxon>
        <taxon>Fungi</taxon>
        <taxon>Dikarya</taxon>
        <taxon>Ascomycota</taxon>
        <taxon>Pezizomycotina</taxon>
        <taxon>Leotiomycetes</taxon>
        <taxon>Helotiales</taxon>
        <taxon>Helotiaceae</taxon>
        <taxon>Glarea</taxon>
    </lineage>
</organism>
<evidence type="ECO:0000313" key="7">
    <source>
        <dbReference type="EMBL" id="EPE35358.1"/>
    </source>
</evidence>
<evidence type="ECO:0000256" key="3">
    <source>
        <dbReference type="ARBA" id="ARBA00022989"/>
    </source>
</evidence>
<dbReference type="GeneID" id="19470099"/>
<evidence type="ECO:0000256" key="5">
    <source>
        <dbReference type="SAM" id="MobiDB-lite"/>
    </source>
</evidence>
<accession>S3EAL6</accession>
<dbReference type="AlphaFoldDB" id="S3EAL6"/>
<dbReference type="Proteomes" id="UP000016922">
    <property type="component" value="Unassembled WGS sequence"/>
</dbReference>
<sequence>MSRPGQNDTIPFANRTSRGDGPGDTNYVGNITLILFPELCTIETCDLTLANFMYLPTIPGNAIFAGLFGLFIIVQLFLGIKHKTWGFMTALCMGLVLECVGYIARVLMHDDPFNGDWFLMSLVVLTIAPAFITAGVYLCLARIISVYGEHLSRFKPRTYTIVFVTCDFICLVLQGLGGGIAASADTKKSSDLGKNIMMAGLIFQVVSLALFGICCGEFALRVLRGRGSRNERYTAITSSLLFKGFLVALFVACITILIRSLYRCVELSGGFNSDLFTGDEALFMVLEGVMIVLATGGLSVFHPAVAFQGVWHELNFNFRTKKSHKAVSMTDEESPMTNVELSKMPLNNGSRV</sequence>
<feature type="transmembrane region" description="Helical" evidence="6">
    <location>
        <begin position="85"/>
        <end position="105"/>
    </location>
</feature>
<protein>
    <recommendedName>
        <fullName evidence="9">Sphingoid long-chain base transporter RSB1</fullName>
    </recommendedName>
</protein>
<evidence type="ECO:0000256" key="1">
    <source>
        <dbReference type="ARBA" id="ARBA00004141"/>
    </source>
</evidence>
<dbReference type="KEGG" id="glz:GLAREA_11057"/>
<feature type="region of interest" description="Disordered" evidence="5">
    <location>
        <begin position="329"/>
        <end position="352"/>
    </location>
</feature>
<comment type="subcellular location">
    <subcellularLocation>
        <location evidence="1">Membrane</location>
        <topology evidence="1">Multi-pass membrane protein</topology>
    </subcellularLocation>
</comment>
<feature type="transmembrane region" description="Helical" evidence="6">
    <location>
        <begin position="161"/>
        <end position="184"/>
    </location>
</feature>
<dbReference type="GO" id="GO:0005886">
    <property type="term" value="C:plasma membrane"/>
    <property type="evidence" value="ECO:0007669"/>
    <property type="project" value="TreeGrafter"/>
</dbReference>
<feature type="transmembrane region" description="Helical" evidence="6">
    <location>
        <begin position="58"/>
        <end position="78"/>
    </location>
</feature>